<dbReference type="SMART" id="SM00448">
    <property type="entry name" value="REC"/>
    <property type="match status" value="1"/>
</dbReference>
<dbReference type="Proteomes" id="UP000678679">
    <property type="component" value="Chromosome 2"/>
</dbReference>
<keyword evidence="7" id="KW-0547">Nucleotide-binding</keyword>
<dbReference type="Gene3D" id="2.60.40.10">
    <property type="entry name" value="Immunoglobulins"/>
    <property type="match status" value="1"/>
</dbReference>
<dbReference type="SUPFAM" id="SSF46689">
    <property type="entry name" value="Homeodomain-like"/>
    <property type="match status" value="1"/>
</dbReference>
<keyword evidence="5 15" id="KW-0597">Phosphoprotein</keyword>
<evidence type="ECO:0000256" key="12">
    <source>
        <dbReference type="ARBA" id="ARBA00023125"/>
    </source>
</evidence>
<evidence type="ECO:0000313" key="20">
    <source>
        <dbReference type="EMBL" id="QWG04765.1"/>
    </source>
</evidence>
<dbReference type="Gene3D" id="3.40.50.2300">
    <property type="match status" value="1"/>
</dbReference>
<dbReference type="Pfam" id="PF00512">
    <property type="entry name" value="HisKA"/>
    <property type="match status" value="1"/>
</dbReference>
<dbReference type="InterPro" id="IPR011123">
    <property type="entry name" value="Y_Y_Y"/>
</dbReference>
<keyword evidence="8" id="KW-0418">Kinase</keyword>
<evidence type="ECO:0000256" key="5">
    <source>
        <dbReference type="ARBA" id="ARBA00022553"/>
    </source>
</evidence>
<dbReference type="Pfam" id="PF02518">
    <property type="entry name" value="HATPase_c"/>
    <property type="match status" value="1"/>
</dbReference>
<dbReference type="FunFam" id="3.30.565.10:FF:000023">
    <property type="entry name" value="PAS domain-containing sensor histidine kinase"/>
    <property type="match status" value="1"/>
</dbReference>
<dbReference type="InterPro" id="IPR005467">
    <property type="entry name" value="His_kinase_dom"/>
</dbReference>
<evidence type="ECO:0000256" key="16">
    <source>
        <dbReference type="SAM" id="Phobius"/>
    </source>
</evidence>
<keyword evidence="14" id="KW-0804">Transcription</keyword>
<organism evidence="20 21">
    <name type="scientific">Flammeovirga yaeyamensis</name>
    <dbReference type="NCBI Taxonomy" id="367791"/>
    <lineage>
        <taxon>Bacteria</taxon>
        <taxon>Pseudomonadati</taxon>
        <taxon>Bacteroidota</taxon>
        <taxon>Cytophagia</taxon>
        <taxon>Cytophagales</taxon>
        <taxon>Flammeovirgaceae</taxon>
        <taxon>Flammeovirga</taxon>
    </lineage>
</organism>
<dbReference type="Gene3D" id="1.10.10.60">
    <property type="entry name" value="Homeodomain-like"/>
    <property type="match status" value="1"/>
</dbReference>
<evidence type="ECO:0000256" key="1">
    <source>
        <dbReference type="ARBA" id="ARBA00000085"/>
    </source>
</evidence>
<dbReference type="CDD" id="cd00082">
    <property type="entry name" value="HisKA"/>
    <property type="match status" value="1"/>
</dbReference>
<keyword evidence="12" id="KW-0238">DNA-binding</keyword>
<dbReference type="InterPro" id="IPR011006">
    <property type="entry name" value="CheY-like_superfamily"/>
</dbReference>
<dbReference type="SUPFAM" id="SSF63829">
    <property type="entry name" value="Calcium-dependent phosphotriesterase"/>
    <property type="match status" value="3"/>
</dbReference>
<keyword evidence="21" id="KW-1185">Reference proteome</keyword>
<dbReference type="InterPro" id="IPR011110">
    <property type="entry name" value="Reg_prop"/>
</dbReference>
<dbReference type="InterPro" id="IPR013783">
    <property type="entry name" value="Ig-like_fold"/>
</dbReference>
<dbReference type="GO" id="GO:0043565">
    <property type="term" value="F:sequence-specific DNA binding"/>
    <property type="evidence" value="ECO:0007669"/>
    <property type="project" value="InterPro"/>
</dbReference>
<evidence type="ECO:0000256" key="4">
    <source>
        <dbReference type="ARBA" id="ARBA00022475"/>
    </source>
</evidence>
<dbReference type="GO" id="GO:0005524">
    <property type="term" value="F:ATP binding"/>
    <property type="evidence" value="ECO:0007669"/>
    <property type="project" value="UniProtKB-KW"/>
</dbReference>
<dbReference type="Pfam" id="PF07495">
    <property type="entry name" value="Y_Y_Y"/>
    <property type="match status" value="1"/>
</dbReference>
<keyword evidence="13 16" id="KW-0472">Membrane</keyword>
<keyword evidence="10" id="KW-0902">Two-component regulatory system</keyword>
<proteinExistence type="predicted"/>
<dbReference type="EMBL" id="CP076133">
    <property type="protein sequence ID" value="QWG04765.1"/>
    <property type="molecule type" value="Genomic_DNA"/>
</dbReference>
<dbReference type="InterPro" id="IPR036097">
    <property type="entry name" value="HisK_dim/P_sf"/>
</dbReference>
<evidence type="ECO:0000259" key="17">
    <source>
        <dbReference type="PROSITE" id="PS01124"/>
    </source>
</evidence>
<keyword evidence="9" id="KW-0067">ATP-binding</keyword>
<dbReference type="InterPro" id="IPR004358">
    <property type="entry name" value="Sig_transdc_His_kin-like_C"/>
</dbReference>
<evidence type="ECO:0000313" key="21">
    <source>
        <dbReference type="Proteomes" id="UP000678679"/>
    </source>
</evidence>
<evidence type="ECO:0000259" key="18">
    <source>
        <dbReference type="PROSITE" id="PS50109"/>
    </source>
</evidence>
<dbReference type="Pfam" id="PF12833">
    <property type="entry name" value="HTH_18"/>
    <property type="match status" value="1"/>
</dbReference>
<dbReference type="InterPro" id="IPR003661">
    <property type="entry name" value="HisK_dim/P_dom"/>
</dbReference>
<dbReference type="KEGG" id="fya:KMW28_28100"/>
<dbReference type="SMART" id="SM00387">
    <property type="entry name" value="HATPase_c"/>
    <property type="match status" value="1"/>
</dbReference>
<dbReference type="InterPro" id="IPR001789">
    <property type="entry name" value="Sig_transdc_resp-reg_receiver"/>
</dbReference>
<keyword evidence="11" id="KW-0805">Transcription regulation</keyword>
<dbReference type="Pfam" id="PF00072">
    <property type="entry name" value="Response_reg"/>
    <property type="match status" value="1"/>
</dbReference>
<dbReference type="PROSITE" id="PS00041">
    <property type="entry name" value="HTH_ARAC_FAMILY_1"/>
    <property type="match status" value="1"/>
</dbReference>
<dbReference type="InterPro" id="IPR036890">
    <property type="entry name" value="HATPase_C_sf"/>
</dbReference>
<evidence type="ECO:0000256" key="13">
    <source>
        <dbReference type="ARBA" id="ARBA00023136"/>
    </source>
</evidence>
<feature type="domain" description="Response regulatory" evidence="19">
    <location>
        <begin position="1075"/>
        <end position="1190"/>
    </location>
</feature>
<keyword evidence="16" id="KW-0812">Transmembrane</keyword>
<evidence type="ECO:0000256" key="14">
    <source>
        <dbReference type="ARBA" id="ARBA00023163"/>
    </source>
</evidence>
<dbReference type="Gene3D" id="3.30.565.10">
    <property type="entry name" value="Histidine kinase-like ATPase, C-terminal domain"/>
    <property type="match status" value="1"/>
</dbReference>
<dbReference type="CDD" id="cd17574">
    <property type="entry name" value="REC_OmpR"/>
    <property type="match status" value="1"/>
</dbReference>
<keyword evidence="16" id="KW-1133">Transmembrane helix</keyword>
<evidence type="ECO:0000256" key="10">
    <source>
        <dbReference type="ARBA" id="ARBA00023012"/>
    </source>
</evidence>
<dbReference type="Pfam" id="PF07494">
    <property type="entry name" value="Reg_prop"/>
    <property type="match status" value="2"/>
</dbReference>
<gene>
    <name evidence="20" type="ORF">KMW28_28100</name>
</gene>
<name>A0AAX1NBC1_9BACT</name>
<evidence type="ECO:0000256" key="11">
    <source>
        <dbReference type="ARBA" id="ARBA00023015"/>
    </source>
</evidence>
<sequence length="1333" mass="152991">MNNYLYFLLSLIFFTHLGYSETKKDYLFEYLNVTNGLSNNTVTRVVKDDLGQFWFASSEGIVKLDAQGFDYFKPSKRYDQFYSEDVETLELGSNNLLWVGTKSGGLSSYDIAKDQFVSYNHLFKDFTRDNTFLRVTAIKETSNGYLCIGTWMSGFFVLDLETKDIVFHQPNNKVIQSIQEDNNGNVWYGSSKNLMEYNFESNKVNRHNIKATQWITKLIYDKKRDALYFGSSKGVYEFSLKTKKVKKFIGENDDQLKLINSLRLDQQGRLWVGTWKSGLFRSNPEKSIFQKIELRPHHELNKNYQGITDIFIDNNKVIWVTTTHGGVVKLIENRGFYKTASTFRDPIGFPDNNINSIFVDDYDGIWVGTKNGGIAYKKSSDQEYTPIPSSKNMVIASFTPIKDKMYVGTSEGLLILPIREPLGKSEFYGSSKFRKFKSIYFDESHQKIWFGLQQNGLAVAEYNQKLNLKEVQYFNPVNKSDAYFPADRIEHIVPDDKYNLWLGTFNGLYLFNMANKKSTFIDLKGMFDFPSNIILSLYKHPQKDILFVGSANGLLVLDIANNQIKSLGFYDQNNGLENDGINAITVDNNGIVWLGLSKGISCLNLEDGSIQNYTEEDGVDISSVNIGAVYNKKDLIYFGGQKGMVMFSPNFIANKKELPDVYFSQLFINNQYVGVDDTLNNHIVLEKALAFTKKIDLSYKDKVIRLSINTTDYIDHKNLNYLYRIKKVSDQWIDNQHTSSITLTQLPVGENVIEIKACKNGNCGKVNELIIDMSPAPWFSTTAYVIYAILFGLIIFGIFSFFIRKEKLENEVRLINLEKEKEHEVTEAKVRFFTNISHEIRTPLTLIHSPLEELLDEEDLPKKYRTKLQIINKNADNLLVLINQLLDFRKMESNKLVLSYQFISIRKLIEQKCWEFQSLVKFSGLQLNFQSKIAENQLYKLDQEKIEIVLNNLLSNAIKFTPKGKQISIELSVKDAILIKIKDQGVGIKQEDLKSIFNRYYQGEAASDKQVKGTGIGLALSKSIINLHGGDIRVKSEYGNGSEFIVELPILDAKVENETGTTIVTNDVISDKKHQLLLVDDNNDILLYLDDIFSKEYQILKAENGVEAYKLLEENPVDLIISDVMMPEMDGMEFTKKVKEHPDYQNIPILLLTANATTDSELDGLKLGANDYIRKPFNSKVIKEKVKNILAYKEQLIAFYNEQLQPIIKQEELVAEKPKKLTLDEKFIKKAVDYIEEHIDSDELNVESLASHMCMSQSTLYRKIKTLTDSTIVAFIRSVRLKKGAQLLLEEEYSVREIAERVGINDIRYFKREFEKQYGSSPTNYKESVYNNS</sequence>
<accession>A0AAX1NBC1</accession>
<feature type="modified residue" description="4-aspartylphosphate" evidence="15">
    <location>
        <position position="1123"/>
    </location>
</feature>
<comment type="catalytic activity">
    <reaction evidence="1">
        <text>ATP + protein L-histidine = ADP + protein N-phospho-L-histidine.</text>
        <dbReference type="EC" id="2.7.13.3"/>
    </reaction>
</comment>
<dbReference type="SMART" id="SM00342">
    <property type="entry name" value="HTH_ARAC"/>
    <property type="match status" value="1"/>
</dbReference>
<dbReference type="InterPro" id="IPR018062">
    <property type="entry name" value="HTH_AraC-typ_CS"/>
</dbReference>
<dbReference type="PRINTS" id="PR00344">
    <property type="entry name" value="BCTRLSENSOR"/>
</dbReference>
<evidence type="ECO:0000256" key="7">
    <source>
        <dbReference type="ARBA" id="ARBA00022741"/>
    </source>
</evidence>
<comment type="subcellular location">
    <subcellularLocation>
        <location evidence="2">Cell membrane</location>
    </subcellularLocation>
</comment>
<dbReference type="PANTHER" id="PTHR43547">
    <property type="entry name" value="TWO-COMPONENT HISTIDINE KINASE"/>
    <property type="match status" value="1"/>
</dbReference>
<dbReference type="SUPFAM" id="SSF52172">
    <property type="entry name" value="CheY-like"/>
    <property type="match status" value="1"/>
</dbReference>
<keyword evidence="4" id="KW-1003">Cell membrane</keyword>
<dbReference type="InterPro" id="IPR015943">
    <property type="entry name" value="WD40/YVTN_repeat-like_dom_sf"/>
</dbReference>
<evidence type="ECO:0000256" key="15">
    <source>
        <dbReference type="PROSITE-ProRule" id="PRU00169"/>
    </source>
</evidence>
<feature type="transmembrane region" description="Helical" evidence="16">
    <location>
        <begin position="784"/>
        <end position="803"/>
    </location>
</feature>
<dbReference type="PROSITE" id="PS50110">
    <property type="entry name" value="RESPONSE_REGULATORY"/>
    <property type="match status" value="1"/>
</dbReference>
<reference evidence="20 21" key="1">
    <citation type="submission" date="2021-05" db="EMBL/GenBank/DDBJ databases">
        <title>Comparative genomic studies on the polysaccharide-degrading batcterial strains of the Flammeovirga genus.</title>
        <authorList>
            <person name="Zewei F."/>
            <person name="Zheng Z."/>
            <person name="Yu L."/>
            <person name="Ruyue G."/>
            <person name="Yanhong M."/>
            <person name="Yuanyuan C."/>
            <person name="Jingyan G."/>
            <person name="Wenjun H."/>
        </authorList>
    </citation>
    <scope>NUCLEOTIDE SEQUENCE [LARGE SCALE GENOMIC DNA]</scope>
    <source>
        <strain evidence="20 21">NBRC:100898</strain>
    </source>
</reference>
<dbReference type="SUPFAM" id="SSF47384">
    <property type="entry name" value="Homodimeric domain of signal transducing histidine kinase"/>
    <property type="match status" value="1"/>
</dbReference>
<dbReference type="EC" id="2.7.13.3" evidence="3"/>
<dbReference type="SMART" id="SM00388">
    <property type="entry name" value="HisKA"/>
    <property type="match status" value="1"/>
</dbReference>
<evidence type="ECO:0000256" key="8">
    <source>
        <dbReference type="ARBA" id="ARBA00022777"/>
    </source>
</evidence>
<dbReference type="GO" id="GO:0000155">
    <property type="term" value="F:phosphorelay sensor kinase activity"/>
    <property type="evidence" value="ECO:0007669"/>
    <property type="project" value="InterPro"/>
</dbReference>
<evidence type="ECO:0000256" key="3">
    <source>
        <dbReference type="ARBA" id="ARBA00012438"/>
    </source>
</evidence>
<dbReference type="PROSITE" id="PS50109">
    <property type="entry name" value="HIS_KIN"/>
    <property type="match status" value="1"/>
</dbReference>
<dbReference type="FunFam" id="1.10.287.130:FF:000045">
    <property type="entry name" value="Two-component system sensor histidine kinase/response regulator"/>
    <property type="match status" value="1"/>
</dbReference>
<feature type="domain" description="Histidine kinase" evidence="18">
    <location>
        <begin position="835"/>
        <end position="1052"/>
    </location>
</feature>
<dbReference type="Gene3D" id="2.130.10.10">
    <property type="entry name" value="YVTN repeat-like/Quinoprotein amine dehydrogenase"/>
    <property type="match status" value="2"/>
</dbReference>
<dbReference type="InterPro" id="IPR003594">
    <property type="entry name" value="HATPase_dom"/>
</dbReference>
<evidence type="ECO:0000259" key="19">
    <source>
        <dbReference type="PROSITE" id="PS50110"/>
    </source>
</evidence>
<dbReference type="PANTHER" id="PTHR43547:SF2">
    <property type="entry name" value="HYBRID SIGNAL TRANSDUCTION HISTIDINE KINASE C"/>
    <property type="match status" value="1"/>
</dbReference>
<dbReference type="InterPro" id="IPR018060">
    <property type="entry name" value="HTH_AraC"/>
</dbReference>
<dbReference type="GO" id="GO:0003700">
    <property type="term" value="F:DNA-binding transcription factor activity"/>
    <property type="evidence" value="ECO:0007669"/>
    <property type="project" value="InterPro"/>
</dbReference>
<dbReference type="GO" id="GO:0005886">
    <property type="term" value="C:plasma membrane"/>
    <property type="evidence" value="ECO:0007669"/>
    <property type="project" value="UniProtKB-SubCell"/>
</dbReference>
<dbReference type="SUPFAM" id="SSF55874">
    <property type="entry name" value="ATPase domain of HSP90 chaperone/DNA topoisomerase II/histidine kinase"/>
    <property type="match status" value="1"/>
</dbReference>
<keyword evidence="6" id="KW-0808">Transferase</keyword>
<evidence type="ECO:0000256" key="2">
    <source>
        <dbReference type="ARBA" id="ARBA00004236"/>
    </source>
</evidence>
<dbReference type="PROSITE" id="PS01124">
    <property type="entry name" value="HTH_ARAC_FAMILY_2"/>
    <property type="match status" value="1"/>
</dbReference>
<dbReference type="RefSeq" id="WP_169666721.1">
    <property type="nucleotide sequence ID" value="NZ_CP076133.1"/>
</dbReference>
<feature type="domain" description="HTH araC/xylS-type" evidence="17">
    <location>
        <begin position="1229"/>
        <end position="1328"/>
    </location>
</feature>
<dbReference type="InterPro" id="IPR009057">
    <property type="entry name" value="Homeodomain-like_sf"/>
</dbReference>
<dbReference type="Gene3D" id="1.10.287.130">
    <property type="match status" value="1"/>
</dbReference>
<evidence type="ECO:0000256" key="9">
    <source>
        <dbReference type="ARBA" id="ARBA00022840"/>
    </source>
</evidence>
<protein>
    <recommendedName>
        <fullName evidence="3">histidine kinase</fullName>
        <ecNumber evidence="3">2.7.13.3</ecNumber>
    </recommendedName>
</protein>
<evidence type="ECO:0000256" key="6">
    <source>
        <dbReference type="ARBA" id="ARBA00022679"/>
    </source>
</evidence>